<evidence type="ECO:0000313" key="1">
    <source>
        <dbReference type="EMBL" id="MBW4662400.1"/>
    </source>
</evidence>
<sequence length="143" mass="15704">MASALTVSGKVMGKTQPVFANWELRLPERGEQSPLTLRDLLTQIVLAEVAGFTDRQRQRRLLQVLSPDQISLGVEQGKVESGGSALEQAVETEEAIETALQAFADGLYFVFLDEQQQEALDDVVTLQPHSELLFLRLVPLVGG</sequence>
<gene>
    <name evidence="1" type="ORF">KME15_27440</name>
</gene>
<comment type="caution">
    <text evidence="1">The sequence shown here is derived from an EMBL/GenBank/DDBJ whole genome shotgun (WGS) entry which is preliminary data.</text>
</comment>
<reference evidence="1" key="2">
    <citation type="journal article" date="2022" name="Microbiol. Resour. Announc.">
        <title>Metagenome Sequencing to Explore Phylogenomics of Terrestrial Cyanobacteria.</title>
        <authorList>
            <person name="Ward R.D."/>
            <person name="Stajich J.E."/>
            <person name="Johansen J.R."/>
            <person name="Huntemann M."/>
            <person name="Clum A."/>
            <person name="Foster B."/>
            <person name="Foster B."/>
            <person name="Roux S."/>
            <person name="Palaniappan K."/>
            <person name="Varghese N."/>
            <person name="Mukherjee S."/>
            <person name="Reddy T.B.K."/>
            <person name="Daum C."/>
            <person name="Copeland A."/>
            <person name="Chen I.A."/>
            <person name="Ivanova N.N."/>
            <person name="Kyrpides N.C."/>
            <person name="Shapiro N."/>
            <person name="Eloe-Fadrosh E.A."/>
            <person name="Pietrasiak N."/>
        </authorList>
    </citation>
    <scope>NUCLEOTIDE SEQUENCE</scope>
    <source>
        <strain evidence="1">UHER 2000/2452</strain>
    </source>
</reference>
<accession>A0A951QIJ3</accession>
<dbReference type="EMBL" id="JAHHHD010000073">
    <property type="protein sequence ID" value="MBW4662400.1"/>
    <property type="molecule type" value="Genomic_DNA"/>
</dbReference>
<name>A0A951QIJ3_9CYAN</name>
<proteinExistence type="predicted"/>
<evidence type="ECO:0000313" key="2">
    <source>
        <dbReference type="Proteomes" id="UP000757435"/>
    </source>
</evidence>
<reference evidence="1" key="1">
    <citation type="submission" date="2021-05" db="EMBL/GenBank/DDBJ databases">
        <authorList>
            <person name="Pietrasiak N."/>
            <person name="Ward R."/>
            <person name="Stajich J.E."/>
            <person name="Kurbessoian T."/>
        </authorList>
    </citation>
    <scope>NUCLEOTIDE SEQUENCE</scope>
    <source>
        <strain evidence="1">UHER 2000/2452</strain>
    </source>
</reference>
<protein>
    <submittedName>
        <fullName evidence="1">Uncharacterized protein</fullName>
    </submittedName>
</protein>
<organism evidence="1 2">
    <name type="scientific">Drouetiella hepatica Uher 2000/2452</name>
    <dbReference type="NCBI Taxonomy" id="904376"/>
    <lineage>
        <taxon>Bacteria</taxon>
        <taxon>Bacillati</taxon>
        <taxon>Cyanobacteriota</taxon>
        <taxon>Cyanophyceae</taxon>
        <taxon>Oculatellales</taxon>
        <taxon>Oculatellaceae</taxon>
        <taxon>Drouetiella</taxon>
    </lineage>
</organism>
<dbReference type="AlphaFoldDB" id="A0A951QIJ3"/>
<dbReference type="Proteomes" id="UP000757435">
    <property type="component" value="Unassembled WGS sequence"/>
</dbReference>